<reference evidence="3" key="1">
    <citation type="submission" date="2023-08" db="EMBL/GenBank/DDBJ databases">
        <title>Black Yeasts Isolated from many extreme environments.</title>
        <authorList>
            <person name="Coleine C."/>
            <person name="Stajich J.E."/>
            <person name="Selbmann L."/>
        </authorList>
    </citation>
    <scope>NUCLEOTIDE SEQUENCE</scope>
    <source>
        <strain evidence="3">CCFEE 5401</strain>
    </source>
</reference>
<dbReference type="PROSITE" id="PS50800">
    <property type="entry name" value="SAP"/>
    <property type="match status" value="1"/>
</dbReference>
<feature type="compositionally biased region" description="Polar residues" evidence="1">
    <location>
        <begin position="118"/>
        <end position="133"/>
    </location>
</feature>
<dbReference type="GO" id="GO:0070336">
    <property type="term" value="F:flap-structured DNA binding"/>
    <property type="evidence" value="ECO:0007669"/>
    <property type="project" value="TreeGrafter"/>
</dbReference>
<dbReference type="PANTHER" id="PTHR28072:SF1">
    <property type="entry name" value="CRUCIFORM CUTTING ENDONUCLEASE 1, MITOCHONDRIAL-RELATED"/>
    <property type="match status" value="1"/>
</dbReference>
<comment type="caution">
    <text evidence="3">The sequence shown here is derived from an EMBL/GenBank/DDBJ whole genome shotgun (WGS) entry which is preliminary data.</text>
</comment>
<dbReference type="Gene3D" id="3.30.420.10">
    <property type="entry name" value="Ribonuclease H-like superfamily/Ribonuclease H"/>
    <property type="match status" value="1"/>
</dbReference>
<evidence type="ECO:0000313" key="4">
    <source>
        <dbReference type="Proteomes" id="UP001310890"/>
    </source>
</evidence>
<evidence type="ECO:0000259" key="2">
    <source>
        <dbReference type="PROSITE" id="PS50800"/>
    </source>
</evidence>
<protein>
    <recommendedName>
        <fullName evidence="2">SAP domain-containing protein</fullName>
    </recommendedName>
</protein>
<dbReference type="InterPro" id="IPR039197">
    <property type="entry name" value="Mrs1/Cce1"/>
</dbReference>
<dbReference type="EMBL" id="JAVRRL010000102">
    <property type="protein sequence ID" value="KAK5107896.1"/>
    <property type="molecule type" value="Genomic_DNA"/>
</dbReference>
<dbReference type="GO" id="GO:0005739">
    <property type="term" value="C:mitochondrion"/>
    <property type="evidence" value="ECO:0007669"/>
    <property type="project" value="TreeGrafter"/>
</dbReference>
<dbReference type="InterPro" id="IPR036397">
    <property type="entry name" value="RNaseH_sf"/>
</dbReference>
<dbReference type="InterPro" id="IPR015242">
    <property type="entry name" value="Ydc2_cat"/>
</dbReference>
<organism evidence="3 4">
    <name type="scientific">Meristemomyces frigidus</name>
    <dbReference type="NCBI Taxonomy" id="1508187"/>
    <lineage>
        <taxon>Eukaryota</taxon>
        <taxon>Fungi</taxon>
        <taxon>Dikarya</taxon>
        <taxon>Ascomycota</taxon>
        <taxon>Pezizomycotina</taxon>
        <taxon>Dothideomycetes</taxon>
        <taxon>Dothideomycetidae</taxon>
        <taxon>Mycosphaerellales</taxon>
        <taxon>Teratosphaeriaceae</taxon>
        <taxon>Meristemomyces</taxon>
    </lineage>
</organism>
<dbReference type="Pfam" id="PF09159">
    <property type="entry name" value="Ydc2-catalyt"/>
    <property type="match status" value="1"/>
</dbReference>
<sequence length="343" mass="37943">MATKTLTALKVAQLKHATFLLGLPSAGTKSELITSLTRHIGLHVGAEPAESNRILSVDMGIRNLAYCVVTTTPPSNNENQHSGTEDQPPTALHVSTWSKTDLLQPDPINDTDPETKNKTSSRTALTNDPFTPSHLSRTAYTITRKFLSHSPSTILIERQRFRSGSGAAIQEWTVRVNMLESMLWACLRTLGQQRSTDRDSSDQPELHEVNPARVANFWVPAKDVPLRRTAALFQDDAGEKAETLMEVVGKKTRKIQKKDKINIVRSWLEGSEDVALTFEGEAAITARRFNGEKSTRTTTSTQDAAGIGKLDDLADCLLQAAAWARWQENRRIFAQLVEERSAG</sequence>
<dbReference type="InterPro" id="IPR012337">
    <property type="entry name" value="RNaseH-like_sf"/>
</dbReference>
<feature type="region of interest" description="Disordered" evidence="1">
    <location>
        <begin position="102"/>
        <end position="133"/>
    </location>
</feature>
<dbReference type="CDD" id="cd16963">
    <property type="entry name" value="CCE1"/>
    <property type="match status" value="1"/>
</dbReference>
<proteinExistence type="predicted"/>
<evidence type="ECO:0000256" key="1">
    <source>
        <dbReference type="SAM" id="MobiDB-lite"/>
    </source>
</evidence>
<accession>A0AAN7YCC2</accession>
<dbReference type="GO" id="GO:0004520">
    <property type="term" value="F:DNA endonuclease activity"/>
    <property type="evidence" value="ECO:0007669"/>
    <property type="project" value="TreeGrafter"/>
</dbReference>
<dbReference type="AlphaFoldDB" id="A0AAN7YCC2"/>
<name>A0AAN7YCC2_9PEZI</name>
<feature type="region of interest" description="Disordered" evidence="1">
    <location>
        <begin position="72"/>
        <end position="91"/>
    </location>
</feature>
<dbReference type="Proteomes" id="UP001310890">
    <property type="component" value="Unassembled WGS sequence"/>
</dbReference>
<dbReference type="SUPFAM" id="SSF53098">
    <property type="entry name" value="Ribonuclease H-like"/>
    <property type="match status" value="1"/>
</dbReference>
<dbReference type="SMART" id="SM00513">
    <property type="entry name" value="SAP"/>
    <property type="match status" value="1"/>
</dbReference>
<gene>
    <name evidence="3" type="ORF">LTR62_000555</name>
</gene>
<dbReference type="GO" id="GO:0000403">
    <property type="term" value="F:Y-form DNA binding"/>
    <property type="evidence" value="ECO:0007669"/>
    <property type="project" value="TreeGrafter"/>
</dbReference>
<dbReference type="InterPro" id="IPR003034">
    <property type="entry name" value="SAP_dom"/>
</dbReference>
<dbReference type="GO" id="GO:0000402">
    <property type="term" value="F:crossed form four-way junction DNA binding"/>
    <property type="evidence" value="ECO:0007669"/>
    <property type="project" value="TreeGrafter"/>
</dbReference>
<feature type="domain" description="SAP" evidence="2">
    <location>
        <begin position="6"/>
        <end position="40"/>
    </location>
</feature>
<dbReference type="PANTHER" id="PTHR28072">
    <property type="entry name" value="CRUCIFORM CUTTING ENDONUCLEASE 1, MITOCHONDRIAL-RELATED"/>
    <property type="match status" value="1"/>
</dbReference>
<evidence type="ECO:0000313" key="3">
    <source>
        <dbReference type="EMBL" id="KAK5107896.1"/>
    </source>
</evidence>